<evidence type="ECO:0000256" key="7">
    <source>
        <dbReference type="ARBA" id="ARBA00022989"/>
    </source>
</evidence>
<dbReference type="PANTHER" id="PTHR10869">
    <property type="entry name" value="PROLYL 4-HYDROXYLASE ALPHA SUBUNIT"/>
    <property type="match status" value="1"/>
</dbReference>
<keyword evidence="6" id="KW-0223">Dioxygenase</keyword>
<dbReference type="InterPro" id="IPR003582">
    <property type="entry name" value="ShKT_dom"/>
</dbReference>
<dbReference type="EMBL" id="JALLPJ020001418">
    <property type="protein sequence ID" value="KAL3764524.1"/>
    <property type="molecule type" value="Genomic_DNA"/>
</dbReference>
<evidence type="ECO:0000259" key="12">
    <source>
        <dbReference type="PROSITE" id="PS51471"/>
    </source>
</evidence>
<dbReference type="Proteomes" id="UP001530400">
    <property type="component" value="Unassembled WGS sequence"/>
</dbReference>
<comment type="cofactor">
    <cofactor evidence="1">
        <name>L-ascorbate</name>
        <dbReference type="ChEBI" id="CHEBI:38290"/>
    </cofactor>
</comment>
<keyword evidence="15" id="KW-1185">Reference proteome</keyword>
<dbReference type="GO" id="GO:0051213">
    <property type="term" value="F:dioxygenase activity"/>
    <property type="evidence" value="ECO:0007669"/>
    <property type="project" value="UniProtKB-KW"/>
</dbReference>
<evidence type="ECO:0000256" key="10">
    <source>
        <dbReference type="ARBA" id="ARBA00023136"/>
    </source>
</evidence>
<evidence type="ECO:0000256" key="1">
    <source>
        <dbReference type="ARBA" id="ARBA00001961"/>
    </source>
</evidence>
<feature type="domain" description="ShKT" evidence="13">
    <location>
        <begin position="119"/>
        <end position="153"/>
    </location>
</feature>
<comment type="subcellular location">
    <subcellularLocation>
        <location evidence="3">Endomembrane system</location>
    </subcellularLocation>
    <subcellularLocation>
        <location evidence="2">Membrane</location>
        <topology evidence="2">Single-pass membrane protein</topology>
    </subcellularLocation>
</comment>
<dbReference type="InterPro" id="IPR005123">
    <property type="entry name" value="Oxoglu/Fe-dep_dioxygenase_dom"/>
</dbReference>
<dbReference type="GO" id="GO:0012505">
    <property type="term" value="C:endomembrane system"/>
    <property type="evidence" value="ECO:0007669"/>
    <property type="project" value="UniProtKB-SubCell"/>
</dbReference>
<evidence type="ECO:0000313" key="14">
    <source>
        <dbReference type="EMBL" id="KAL3764524.1"/>
    </source>
</evidence>
<evidence type="ECO:0000256" key="3">
    <source>
        <dbReference type="ARBA" id="ARBA00004308"/>
    </source>
</evidence>
<dbReference type="InterPro" id="IPR006620">
    <property type="entry name" value="Pro_4_hyd_alph"/>
</dbReference>
<reference evidence="14 15" key="1">
    <citation type="submission" date="2024-10" db="EMBL/GenBank/DDBJ databases">
        <title>Updated reference genomes for cyclostephanoid diatoms.</title>
        <authorList>
            <person name="Roberts W.R."/>
            <person name="Alverson A.J."/>
        </authorList>
    </citation>
    <scope>NUCLEOTIDE SEQUENCE [LARGE SCALE GENOMIC DNA]</scope>
    <source>
        <strain evidence="14 15">AJA010-31</strain>
    </source>
</reference>
<feature type="signal peptide" evidence="11">
    <location>
        <begin position="1"/>
        <end position="18"/>
    </location>
</feature>
<dbReference type="PANTHER" id="PTHR10869:SF235">
    <property type="entry name" value="PROCOLLAGEN-PROLINE 4-DIOXYGENASE"/>
    <property type="match status" value="1"/>
</dbReference>
<dbReference type="Pfam" id="PF13640">
    <property type="entry name" value="2OG-FeII_Oxy_3"/>
    <property type="match status" value="1"/>
</dbReference>
<feature type="domain" description="ShKT" evidence="13">
    <location>
        <begin position="204"/>
        <end position="238"/>
    </location>
</feature>
<name>A0ABD3MKF6_9STRA</name>
<keyword evidence="5" id="KW-0479">Metal-binding</keyword>
<evidence type="ECO:0000256" key="2">
    <source>
        <dbReference type="ARBA" id="ARBA00004167"/>
    </source>
</evidence>
<evidence type="ECO:0008006" key="16">
    <source>
        <dbReference type="Google" id="ProtNLM"/>
    </source>
</evidence>
<feature type="domain" description="Fe2OG dioxygenase" evidence="12">
    <location>
        <begin position="386"/>
        <end position="491"/>
    </location>
</feature>
<evidence type="ECO:0000259" key="13">
    <source>
        <dbReference type="PROSITE" id="PS51670"/>
    </source>
</evidence>
<organism evidence="14 15">
    <name type="scientific">Cyclotella atomus</name>
    <dbReference type="NCBI Taxonomy" id="382360"/>
    <lineage>
        <taxon>Eukaryota</taxon>
        <taxon>Sar</taxon>
        <taxon>Stramenopiles</taxon>
        <taxon>Ochrophyta</taxon>
        <taxon>Bacillariophyta</taxon>
        <taxon>Coscinodiscophyceae</taxon>
        <taxon>Thalassiosirophycidae</taxon>
        <taxon>Stephanodiscales</taxon>
        <taxon>Stephanodiscaceae</taxon>
        <taxon>Cyclotella</taxon>
    </lineage>
</organism>
<evidence type="ECO:0000256" key="8">
    <source>
        <dbReference type="ARBA" id="ARBA00023002"/>
    </source>
</evidence>
<keyword evidence="4" id="KW-0812">Transmembrane</keyword>
<dbReference type="FunFam" id="2.60.120.620:FF:000031">
    <property type="entry name" value="Predicted protein"/>
    <property type="match status" value="1"/>
</dbReference>
<dbReference type="SMART" id="SM00254">
    <property type="entry name" value="ShKT"/>
    <property type="match status" value="3"/>
</dbReference>
<keyword evidence="9" id="KW-0408">Iron</keyword>
<dbReference type="InterPro" id="IPR045054">
    <property type="entry name" value="P4HA-like"/>
</dbReference>
<dbReference type="GO" id="GO:0016020">
    <property type="term" value="C:membrane"/>
    <property type="evidence" value="ECO:0007669"/>
    <property type="project" value="UniProtKB-SubCell"/>
</dbReference>
<dbReference type="Pfam" id="PF01549">
    <property type="entry name" value="ShK"/>
    <property type="match status" value="2"/>
</dbReference>
<sequence>MKALPFILFLATALMVAGDVGEVCHGDSQDASCSVDSNQEVFTVQEPVKQKQFICKDLHENCQEWSKISFNNDEPDACRVNSAYMTQHCAMACDACDQFYLGFRLSEMVEGGLSITPFCQDENFDCRQLAAQGECENNPLYMNMFCEASCGICSEESNRFGVKQSMHKGDSAKEQLVRDQLNKSIDYMHGVKRERKYKKVRHHCLNKNPDCTLWAAGGQCDKNERYMKSMCAPACLSCDYLGDTSEDCPGLPERMPLWKPGDLNVFFETIVDNANGNGEYYRQFNPKALSRPKTKSDGSDAGVENDGAWLVLLDNFITDEEAERFIEIGHGQGFERSRKAVDSGEERVTVGRTSSNTWCHDSCMRDPLVARVLERIANTTNSTIRHSEHLQLLRYETGQFYLGHDDFIPYQLDLPCGARIMTIFLYLNDVEDGGGTRFTELDITVQPKRGTALLWPNVINEDPMESETRTFHEALPVIKGVKYGVNSWIQNEDFQTPWKNKCLG</sequence>
<dbReference type="Gene3D" id="1.10.10.1940">
    <property type="match status" value="1"/>
</dbReference>
<dbReference type="GO" id="GO:0046872">
    <property type="term" value="F:metal ion binding"/>
    <property type="evidence" value="ECO:0007669"/>
    <property type="project" value="UniProtKB-KW"/>
</dbReference>
<keyword evidence="7" id="KW-1133">Transmembrane helix</keyword>
<comment type="caution">
    <text evidence="14">The sequence shown here is derived from an EMBL/GenBank/DDBJ whole genome shotgun (WGS) entry which is preliminary data.</text>
</comment>
<evidence type="ECO:0000256" key="11">
    <source>
        <dbReference type="SAM" id="SignalP"/>
    </source>
</evidence>
<dbReference type="Gene3D" id="2.60.120.620">
    <property type="entry name" value="q2cbj1_9rhob like domain"/>
    <property type="match status" value="1"/>
</dbReference>
<keyword evidence="8" id="KW-0560">Oxidoreductase</keyword>
<evidence type="ECO:0000256" key="9">
    <source>
        <dbReference type="ARBA" id="ARBA00023004"/>
    </source>
</evidence>
<evidence type="ECO:0000256" key="6">
    <source>
        <dbReference type="ARBA" id="ARBA00022964"/>
    </source>
</evidence>
<feature type="domain" description="ShKT" evidence="13">
    <location>
        <begin position="55"/>
        <end position="96"/>
    </location>
</feature>
<dbReference type="InterPro" id="IPR044862">
    <property type="entry name" value="Pro_4_hyd_alph_FE2OG_OXY"/>
</dbReference>
<proteinExistence type="predicted"/>
<keyword evidence="10" id="KW-0472">Membrane</keyword>
<keyword evidence="11" id="KW-0732">Signal</keyword>
<dbReference type="PROSITE" id="PS51471">
    <property type="entry name" value="FE2OG_OXY"/>
    <property type="match status" value="1"/>
</dbReference>
<dbReference type="AlphaFoldDB" id="A0ABD3MKF6"/>
<accession>A0ABD3MKF6</accession>
<evidence type="ECO:0000256" key="4">
    <source>
        <dbReference type="ARBA" id="ARBA00022692"/>
    </source>
</evidence>
<dbReference type="PROSITE" id="PS51670">
    <property type="entry name" value="SHKT"/>
    <property type="match status" value="3"/>
</dbReference>
<evidence type="ECO:0000256" key="5">
    <source>
        <dbReference type="ARBA" id="ARBA00022723"/>
    </source>
</evidence>
<dbReference type="SMART" id="SM00702">
    <property type="entry name" value="P4Hc"/>
    <property type="match status" value="1"/>
</dbReference>
<gene>
    <name evidence="14" type="ORF">ACHAWO_007041</name>
</gene>
<protein>
    <recommendedName>
        <fullName evidence="16">Procollagen-proline 4-dioxygenase</fullName>
    </recommendedName>
</protein>
<feature type="chain" id="PRO_5044855527" description="Procollagen-proline 4-dioxygenase" evidence="11">
    <location>
        <begin position="19"/>
        <end position="504"/>
    </location>
</feature>
<evidence type="ECO:0000313" key="15">
    <source>
        <dbReference type="Proteomes" id="UP001530400"/>
    </source>
</evidence>